<keyword evidence="9" id="KW-0472">Membrane</keyword>
<keyword evidence="3" id="KW-0597">Phosphoprotein</keyword>
<dbReference type="Pfam" id="PF07730">
    <property type="entry name" value="HisKA_3"/>
    <property type="match status" value="1"/>
</dbReference>
<dbReference type="Gene3D" id="3.30.565.10">
    <property type="entry name" value="Histidine kinase-like ATPase, C-terminal domain"/>
    <property type="match status" value="1"/>
</dbReference>
<feature type="domain" description="Histidine kinase/HSP90-like ATPase" evidence="10">
    <location>
        <begin position="293"/>
        <end position="383"/>
    </location>
</feature>
<protein>
    <recommendedName>
        <fullName evidence="2">histidine kinase</fullName>
        <ecNumber evidence="2">2.7.13.3</ecNumber>
    </recommendedName>
</protein>
<dbReference type="InterPro" id="IPR036890">
    <property type="entry name" value="HATPase_C_sf"/>
</dbReference>
<dbReference type="EC" id="2.7.13.3" evidence="2"/>
<dbReference type="CDD" id="cd16917">
    <property type="entry name" value="HATPase_UhpB-NarQ-NarX-like"/>
    <property type="match status" value="1"/>
</dbReference>
<keyword evidence="4" id="KW-0808">Transferase</keyword>
<dbReference type="InterPro" id="IPR011712">
    <property type="entry name" value="Sig_transdc_His_kin_sub3_dim/P"/>
</dbReference>
<dbReference type="Pfam" id="PF23539">
    <property type="entry name" value="DUF7134"/>
    <property type="match status" value="1"/>
</dbReference>
<dbReference type="InterPro" id="IPR055558">
    <property type="entry name" value="DUF7134"/>
</dbReference>
<evidence type="ECO:0000256" key="5">
    <source>
        <dbReference type="ARBA" id="ARBA00022741"/>
    </source>
</evidence>
<dbReference type="PANTHER" id="PTHR24421:SF10">
    <property type="entry name" value="NITRATE_NITRITE SENSOR PROTEIN NARQ"/>
    <property type="match status" value="1"/>
</dbReference>
<evidence type="ECO:0000313" key="12">
    <source>
        <dbReference type="Proteomes" id="UP001227101"/>
    </source>
</evidence>
<evidence type="ECO:0000256" key="3">
    <source>
        <dbReference type="ARBA" id="ARBA00022553"/>
    </source>
</evidence>
<feature type="transmembrane region" description="Helical" evidence="9">
    <location>
        <begin position="65"/>
        <end position="85"/>
    </location>
</feature>
<dbReference type="GO" id="GO:0016301">
    <property type="term" value="F:kinase activity"/>
    <property type="evidence" value="ECO:0007669"/>
    <property type="project" value="UniProtKB-KW"/>
</dbReference>
<gene>
    <name evidence="11" type="ORF">QP939_44425</name>
</gene>
<dbReference type="RefSeq" id="WP_285452844.1">
    <property type="nucleotide sequence ID" value="NZ_CP127173.1"/>
</dbReference>
<accession>A0ABY8XJK9</accession>
<keyword evidence="7" id="KW-0067">ATP-binding</keyword>
<keyword evidence="6 11" id="KW-0418">Kinase</keyword>
<keyword evidence="9" id="KW-1133">Transmembrane helix</keyword>
<proteinExistence type="predicted"/>
<keyword evidence="12" id="KW-1185">Reference proteome</keyword>
<keyword evidence="8" id="KW-0902">Two-component regulatory system</keyword>
<dbReference type="InterPro" id="IPR003594">
    <property type="entry name" value="HATPase_dom"/>
</dbReference>
<reference evidence="11 12" key="1">
    <citation type="submission" date="2023-06" db="EMBL/GenBank/DDBJ databases">
        <authorList>
            <person name="Oyuntsetseg B."/>
            <person name="Kim S.B."/>
        </authorList>
    </citation>
    <scope>NUCLEOTIDE SEQUENCE [LARGE SCALE GENOMIC DNA]</scope>
    <source>
        <strain evidence="11 12">2-2</strain>
    </source>
</reference>
<evidence type="ECO:0000256" key="6">
    <source>
        <dbReference type="ARBA" id="ARBA00022777"/>
    </source>
</evidence>
<feature type="transmembrane region" description="Helical" evidence="9">
    <location>
        <begin position="12"/>
        <end position="33"/>
    </location>
</feature>
<keyword evidence="5" id="KW-0547">Nucleotide-binding</keyword>
<dbReference type="Proteomes" id="UP001227101">
    <property type="component" value="Chromosome"/>
</dbReference>
<evidence type="ECO:0000256" key="4">
    <source>
        <dbReference type="ARBA" id="ARBA00022679"/>
    </source>
</evidence>
<dbReference type="SUPFAM" id="SSF55874">
    <property type="entry name" value="ATPase domain of HSP90 chaperone/DNA topoisomerase II/histidine kinase"/>
    <property type="match status" value="1"/>
</dbReference>
<evidence type="ECO:0000256" key="1">
    <source>
        <dbReference type="ARBA" id="ARBA00000085"/>
    </source>
</evidence>
<dbReference type="Gene3D" id="1.20.5.1930">
    <property type="match status" value="1"/>
</dbReference>
<evidence type="ECO:0000256" key="9">
    <source>
        <dbReference type="SAM" id="Phobius"/>
    </source>
</evidence>
<evidence type="ECO:0000313" key="11">
    <source>
        <dbReference type="EMBL" id="WIV55783.1"/>
    </source>
</evidence>
<feature type="transmembrane region" description="Helical" evidence="9">
    <location>
        <begin position="105"/>
        <end position="125"/>
    </location>
</feature>
<sequence length="384" mass="40489">MHRIEFVRRHPRAVDLALAVTMLAAMCAVGGLYRPPVHRPFDAVAYLLTGLICLPLGARRVHPMPVLLATSAAYLVYAAQGYLPGLHFWGPVLAFYSLAAAKPRWPTAVGAVVTAVVVLSSGIALHAPLFAAVAEAVAVTAVAWGLGGVGRRLADWNELLAEATERLRCDQARRIERALTQERLRIARELHDVVAHHMSMISMQAGLAGYVFDTDPPTARAAVDTIGGTSREALAEMRRLLVLLRESDVAGGDGEPEPAPGLDRLAALVARARAGGVEVGLETSGDLESLPSGLQLTVYRVVQEALTNAVKHAGPALVAIGVHRGPHAVTATIRNGPGSPVRDGESGEYGLLGMRERAKLYGGTVTAGPRPDGGFAVELALPLT</sequence>
<dbReference type="SMART" id="SM00387">
    <property type="entry name" value="HATPase_c"/>
    <property type="match status" value="1"/>
</dbReference>
<comment type="catalytic activity">
    <reaction evidence="1">
        <text>ATP + protein L-histidine = ADP + protein N-phospho-L-histidine.</text>
        <dbReference type="EC" id="2.7.13.3"/>
    </reaction>
</comment>
<dbReference type="EMBL" id="CP127173">
    <property type="protein sequence ID" value="WIV55783.1"/>
    <property type="molecule type" value="Genomic_DNA"/>
</dbReference>
<organism evidence="11 12">
    <name type="scientific">Amycolatopsis nalaikhensis</name>
    <dbReference type="NCBI Taxonomy" id="715472"/>
    <lineage>
        <taxon>Bacteria</taxon>
        <taxon>Bacillati</taxon>
        <taxon>Actinomycetota</taxon>
        <taxon>Actinomycetes</taxon>
        <taxon>Pseudonocardiales</taxon>
        <taxon>Pseudonocardiaceae</taxon>
        <taxon>Amycolatopsis</taxon>
    </lineage>
</organism>
<evidence type="ECO:0000259" key="10">
    <source>
        <dbReference type="SMART" id="SM00387"/>
    </source>
</evidence>
<evidence type="ECO:0000256" key="8">
    <source>
        <dbReference type="ARBA" id="ARBA00023012"/>
    </source>
</evidence>
<name>A0ABY8XJK9_9PSEU</name>
<evidence type="ECO:0000256" key="2">
    <source>
        <dbReference type="ARBA" id="ARBA00012438"/>
    </source>
</evidence>
<dbReference type="Pfam" id="PF02518">
    <property type="entry name" value="HATPase_c"/>
    <property type="match status" value="1"/>
</dbReference>
<dbReference type="PANTHER" id="PTHR24421">
    <property type="entry name" value="NITRATE/NITRITE SENSOR PROTEIN NARX-RELATED"/>
    <property type="match status" value="1"/>
</dbReference>
<keyword evidence="9" id="KW-0812">Transmembrane</keyword>
<dbReference type="InterPro" id="IPR050482">
    <property type="entry name" value="Sensor_HK_TwoCompSys"/>
</dbReference>
<evidence type="ECO:0000256" key="7">
    <source>
        <dbReference type="ARBA" id="ARBA00022840"/>
    </source>
</evidence>